<dbReference type="AlphaFoldDB" id="A0A1W1BZC9"/>
<protein>
    <submittedName>
        <fullName evidence="3">N-acetylmuramoyl-L-alanine amidase</fullName>
        <ecNumber evidence="3">3.5.1.28</ecNumber>
    </submittedName>
</protein>
<reference evidence="3" key="1">
    <citation type="submission" date="2016-10" db="EMBL/GenBank/DDBJ databases">
        <authorList>
            <person name="de Groot N.N."/>
        </authorList>
    </citation>
    <scope>NUCLEOTIDE SEQUENCE</scope>
</reference>
<sequence length="402" mass="45798">MRIIWLILFWSLTTSSLISDANILKKVEVRNKELHLTFSRWLNIKDVKKMVLHNPPRVVIDIKNSRLSNNKVASNLSSKGVKSFRISQYKKNIVRLVIESYKQYKCNNYQPMSSRSFYHITLPKKSNGITISTVIEGEHCSTDINSNDDEYEDEKPFMPTIFTSTSSRNKKRYTVVVDAGHGGGDSGAIGGKHYYEKTVVLQIAKRVSKYLKAKGFIVKMTRNDDRFIKLKNRTKFANRNKADIFVSIHANAVGKKSRRNIVHGVETYFLQTTRSARASRVAAKENSVVLNRNDRLSNNVILNSVLSGPKLVQSHKLAIDIQKRVISNLKKRYKGVNNGGVKPAPFWVLVGAQMPSVLVEVGYITHPRERKRLFNPSYQDKIARGIAEGVKSYLINHEKDIY</sequence>
<keyword evidence="1 3" id="KW-0378">Hydrolase</keyword>
<dbReference type="InterPro" id="IPR021731">
    <property type="entry name" value="AMIN_dom"/>
</dbReference>
<dbReference type="PANTHER" id="PTHR30404">
    <property type="entry name" value="N-ACETYLMURAMOYL-L-ALANINE AMIDASE"/>
    <property type="match status" value="1"/>
</dbReference>
<feature type="domain" description="MurNAc-LAA" evidence="2">
    <location>
        <begin position="234"/>
        <end position="391"/>
    </location>
</feature>
<dbReference type="InterPro" id="IPR002508">
    <property type="entry name" value="MurNAc-LAA_cat"/>
</dbReference>
<dbReference type="GO" id="GO:0009253">
    <property type="term" value="P:peptidoglycan catabolic process"/>
    <property type="evidence" value="ECO:0007669"/>
    <property type="project" value="InterPro"/>
</dbReference>
<dbReference type="GO" id="GO:0030288">
    <property type="term" value="C:outer membrane-bounded periplasmic space"/>
    <property type="evidence" value="ECO:0007669"/>
    <property type="project" value="TreeGrafter"/>
</dbReference>
<dbReference type="Pfam" id="PF11741">
    <property type="entry name" value="AMIN"/>
    <property type="match status" value="1"/>
</dbReference>
<name>A0A1W1BZC9_9ZZZZ</name>
<dbReference type="Gene3D" id="2.60.40.3500">
    <property type="match status" value="1"/>
</dbReference>
<dbReference type="EC" id="3.5.1.28" evidence="3"/>
<dbReference type="Pfam" id="PF01520">
    <property type="entry name" value="Amidase_3"/>
    <property type="match status" value="1"/>
</dbReference>
<dbReference type="InterPro" id="IPR050695">
    <property type="entry name" value="N-acetylmuramoyl_amidase_3"/>
</dbReference>
<evidence type="ECO:0000259" key="2">
    <source>
        <dbReference type="SMART" id="SM00646"/>
    </source>
</evidence>
<dbReference type="SUPFAM" id="SSF53187">
    <property type="entry name" value="Zn-dependent exopeptidases"/>
    <property type="match status" value="1"/>
</dbReference>
<evidence type="ECO:0000256" key="1">
    <source>
        <dbReference type="ARBA" id="ARBA00022801"/>
    </source>
</evidence>
<dbReference type="EMBL" id="FPHG01000037">
    <property type="protein sequence ID" value="SFV58960.1"/>
    <property type="molecule type" value="Genomic_DNA"/>
</dbReference>
<gene>
    <name evidence="3" type="ORF">MNB_SV-9-1167</name>
</gene>
<dbReference type="CDD" id="cd02696">
    <property type="entry name" value="MurNAc-LAA"/>
    <property type="match status" value="1"/>
</dbReference>
<proteinExistence type="predicted"/>
<accession>A0A1W1BZC9</accession>
<dbReference type="SMART" id="SM00646">
    <property type="entry name" value="Ami_3"/>
    <property type="match status" value="1"/>
</dbReference>
<dbReference type="FunFam" id="3.40.630.40:FF:000005">
    <property type="entry name" value="N-acetylmuramoyl-L-alanine amidase (AmiA)"/>
    <property type="match status" value="1"/>
</dbReference>
<organism evidence="3">
    <name type="scientific">hydrothermal vent metagenome</name>
    <dbReference type="NCBI Taxonomy" id="652676"/>
    <lineage>
        <taxon>unclassified sequences</taxon>
        <taxon>metagenomes</taxon>
        <taxon>ecological metagenomes</taxon>
    </lineage>
</organism>
<dbReference type="PANTHER" id="PTHR30404:SF0">
    <property type="entry name" value="N-ACETYLMURAMOYL-L-ALANINE AMIDASE AMIC"/>
    <property type="match status" value="1"/>
</dbReference>
<dbReference type="GO" id="GO:0008745">
    <property type="term" value="F:N-acetylmuramoyl-L-alanine amidase activity"/>
    <property type="evidence" value="ECO:0007669"/>
    <property type="project" value="UniProtKB-EC"/>
</dbReference>
<evidence type="ECO:0000313" key="3">
    <source>
        <dbReference type="EMBL" id="SFV58960.1"/>
    </source>
</evidence>
<dbReference type="Gene3D" id="3.40.630.40">
    <property type="entry name" value="Zn-dependent exopeptidases"/>
    <property type="match status" value="1"/>
</dbReference>